<dbReference type="PANTHER" id="PTHR43000">
    <property type="entry name" value="DTDP-D-GLUCOSE 4,6-DEHYDRATASE-RELATED"/>
    <property type="match status" value="1"/>
</dbReference>
<protein>
    <recommendedName>
        <fullName evidence="1">NAD(P)-binding domain-containing protein</fullName>
    </recommendedName>
</protein>
<feature type="domain" description="NAD(P)-binding" evidence="1">
    <location>
        <begin position="5"/>
        <end position="148"/>
    </location>
</feature>
<evidence type="ECO:0000313" key="3">
    <source>
        <dbReference type="Proteomes" id="UP000228500"/>
    </source>
</evidence>
<dbReference type="Gene3D" id="3.40.50.720">
    <property type="entry name" value="NAD(P)-binding Rossmann-like Domain"/>
    <property type="match status" value="1"/>
</dbReference>
<proteinExistence type="predicted"/>
<dbReference type="InterPro" id="IPR036291">
    <property type="entry name" value="NAD(P)-bd_dom_sf"/>
</dbReference>
<sequence>AASVFSTTYRLPISTLRLFSPYGYWEDRRRFIPTLILNAIKGKRAELSCPSYVRDFIFIDDVIDALVHFLTEKKHYNEVFNIGSGKQYTLQQVVDEVRDMSSNKLKVTWNDRKSNQLEPSFWKADITKTKKQLNWKPRISLKQGLQKTYQWILRNKNLYETK</sequence>
<accession>A0A2M7LKF5</accession>
<dbReference type="Proteomes" id="UP000228500">
    <property type="component" value="Unassembled WGS sequence"/>
</dbReference>
<name>A0A2M7LKF5_9BACT</name>
<gene>
    <name evidence="2" type="ORF">COZ40_02635</name>
</gene>
<reference evidence="3" key="1">
    <citation type="submission" date="2017-09" db="EMBL/GenBank/DDBJ databases">
        <title>Depth-based differentiation of microbial function through sediment-hosted aquifers and enrichment of novel symbionts in the deep terrestrial subsurface.</title>
        <authorList>
            <person name="Probst A.J."/>
            <person name="Ladd B."/>
            <person name="Jarett J.K."/>
            <person name="Geller-Mcgrath D.E."/>
            <person name="Sieber C.M.K."/>
            <person name="Emerson J.B."/>
            <person name="Anantharaman K."/>
            <person name="Thomas B.C."/>
            <person name="Malmstrom R."/>
            <person name="Stieglmeier M."/>
            <person name="Klingl A."/>
            <person name="Woyke T."/>
            <person name="Ryan C.M."/>
            <person name="Banfield J.F."/>
        </authorList>
    </citation>
    <scope>NUCLEOTIDE SEQUENCE [LARGE SCALE GENOMIC DNA]</scope>
</reference>
<dbReference type="SUPFAM" id="SSF51735">
    <property type="entry name" value="NAD(P)-binding Rossmann-fold domains"/>
    <property type="match status" value="1"/>
</dbReference>
<dbReference type="EMBL" id="PFJH01000108">
    <property type="protein sequence ID" value="PIX68561.1"/>
    <property type="molecule type" value="Genomic_DNA"/>
</dbReference>
<comment type="caution">
    <text evidence="2">The sequence shown here is derived from an EMBL/GenBank/DDBJ whole genome shotgun (WGS) entry which is preliminary data.</text>
</comment>
<dbReference type="AlphaFoldDB" id="A0A2M7LKF5"/>
<dbReference type="InterPro" id="IPR016040">
    <property type="entry name" value="NAD(P)-bd_dom"/>
</dbReference>
<feature type="non-terminal residue" evidence="2">
    <location>
        <position position="1"/>
    </location>
</feature>
<organism evidence="2 3">
    <name type="scientific">Candidatus Roizmanbacteria bacterium CG_4_10_14_3_um_filter_39_13</name>
    <dbReference type="NCBI Taxonomy" id="1974831"/>
    <lineage>
        <taxon>Bacteria</taxon>
        <taxon>Candidatus Roizmaniibacteriota</taxon>
    </lineage>
</organism>
<dbReference type="Pfam" id="PF16363">
    <property type="entry name" value="GDP_Man_Dehyd"/>
    <property type="match status" value="1"/>
</dbReference>
<evidence type="ECO:0000259" key="1">
    <source>
        <dbReference type="Pfam" id="PF16363"/>
    </source>
</evidence>
<evidence type="ECO:0000313" key="2">
    <source>
        <dbReference type="EMBL" id="PIX68561.1"/>
    </source>
</evidence>